<accession>A0A9P5H0E9</accession>
<reference evidence="1" key="1">
    <citation type="submission" date="2020-03" db="EMBL/GenBank/DDBJ databases">
        <title>Draft Genome Sequence of Cylindrodendrum hubeiense.</title>
        <authorList>
            <person name="Buettner E."/>
            <person name="Kellner H."/>
        </authorList>
    </citation>
    <scope>NUCLEOTIDE SEQUENCE</scope>
    <source>
        <strain evidence="1">IHI 201604</strain>
    </source>
</reference>
<evidence type="ECO:0000313" key="2">
    <source>
        <dbReference type="Proteomes" id="UP000722485"/>
    </source>
</evidence>
<protein>
    <submittedName>
        <fullName evidence="1">Uncharacterized protein</fullName>
    </submittedName>
</protein>
<sequence length="448" mass="49685">MTTPTAEMPMPGGQDQIRLLDAFEKHATILELSLQLPGLADTLEADPVMQSRNFSVSRTVNSIRQDDDNSSAMVKLLHSMEPSAIKAVVRGTVAHDTFVDDAKWFKMPGKAEGKVPGVYVIGLSRDGCDGKFLNILEMEDLVAGIHRYIEGFKLIETLRTDKRRAGTLNERELLQWVGKVQSIDAILPWNVPDKARFIEKDSEVPSIEALASMFKRRCDRALDPTGLVRQVQSPLYVGCSIDLLSRTSCYLRKGLPNVNKPLALTVGVLAALDFPVSLSIQVALRVWTSDHLPLAEQLLATLGGSLVYQSGFNATEAGGTGSSSIKSRQSLIQSRAIIMAYTDTMTKNVDATLAELGRRADFVQKVHEADEALKLLDAQMNEAIAYADEVSQLRNWDEMQAFMAKTEAHMQETLKNALAVRRQWKLLYEINKMLHPDIVVEETEEATE</sequence>
<dbReference type="AlphaFoldDB" id="A0A9P5H0E9"/>
<name>A0A9P5H0E9_9HYPO</name>
<dbReference type="EMBL" id="JAANBB010000606">
    <property type="protein sequence ID" value="KAF7538212.1"/>
    <property type="molecule type" value="Genomic_DNA"/>
</dbReference>
<proteinExistence type="predicted"/>
<dbReference type="OrthoDB" id="5220943at2759"/>
<comment type="caution">
    <text evidence="1">The sequence shown here is derived from an EMBL/GenBank/DDBJ whole genome shotgun (WGS) entry which is preliminary data.</text>
</comment>
<organism evidence="1 2">
    <name type="scientific">Cylindrodendrum hubeiense</name>
    <dbReference type="NCBI Taxonomy" id="595255"/>
    <lineage>
        <taxon>Eukaryota</taxon>
        <taxon>Fungi</taxon>
        <taxon>Dikarya</taxon>
        <taxon>Ascomycota</taxon>
        <taxon>Pezizomycotina</taxon>
        <taxon>Sordariomycetes</taxon>
        <taxon>Hypocreomycetidae</taxon>
        <taxon>Hypocreales</taxon>
        <taxon>Nectriaceae</taxon>
        <taxon>Cylindrodendrum</taxon>
    </lineage>
</organism>
<dbReference type="Proteomes" id="UP000722485">
    <property type="component" value="Unassembled WGS sequence"/>
</dbReference>
<gene>
    <name evidence="1" type="ORF">G7Z17_g12689</name>
</gene>
<keyword evidence="2" id="KW-1185">Reference proteome</keyword>
<evidence type="ECO:0000313" key="1">
    <source>
        <dbReference type="EMBL" id="KAF7538212.1"/>
    </source>
</evidence>